<proteinExistence type="predicted"/>
<sequence length="287" mass="32120">MSDIAFQQSESHADEDENYFVSMTDMMVGILFIFIILLMVFALNFRQQTEKSEDQIKKLETAAEAAQSVNARLKEIQKDVRSEIDSISAADRVRTELLEEIQAKLKDQGLIVTIDPVSGVVRLGDNAINFPRRVATLDDIASQRVAILAKVLADVLPKYTGTAGDLPAHLETVFIEGHTDSTGVDRDNWTLSTERAVNTFRGLSEAEPSLRTLLNSADTEVLSVAGYASTRPIRDFSDDDGRQRRIDLRFVMDTNNLERLRGVLELTDTMKNQLEFLQKSLDDVSVH</sequence>
<gene>
    <name evidence="1" type="ORF">NKI81_28765</name>
</gene>
<accession>A0ACC6T7D6</accession>
<dbReference type="Proteomes" id="UP001480082">
    <property type="component" value="Unassembled WGS sequence"/>
</dbReference>
<reference evidence="1 2" key="1">
    <citation type="journal article" date="2024" name="Proc. Natl. Acad. Sci. U.S.A.">
        <title>The evolutionary genomics of adaptation to stress in wild rhizobium bacteria.</title>
        <authorList>
            <person name="Kehlet-Delgado H."/>
            <person name="Montoya A.P."/>
            <person name="Jensen K.T."/>
            <person name="Wendlandt C.E."/>
            <person name="Dexheimer C."/>
            <person name="Roberts M."/>
            <person name="Torres Martinez L."/>
            <person name="Friesen M.L."/>
            <person name="Griffitts J.S."/>
            <person name="Porter S.S."/>
        </authorList>
    </citation>
    <scope>NUCLEOTIDE SEQUENCE [LARGE SCALE GENOMIC DNA]</scope>
    <source>
        <strain evidence="1 2">M0468</strain>
    </source>
</reference>
<name>A0ACC6T7D6_9HYPH</name>
<evidence type="ECO:0000313" key="2">
    <source>
        <dbReference type="Proteomes" id="UP001480082"/>
    </source>
</evidence>
<protein>
    <submittedName>
        <fullName evidence="1">OmpA family protein</fullName>
    </submittedName>
</protein>
<keyword evidence="2" id="KW-1185">Reference proteome</keyword>
<evidence type="ECO:0000313" key="1">
    <source>
        <dbReference type="EMBL" id="MER9287864.1"/>
    </source>
</evidence>
<dbReference type="EMBL" id="JAMYRI010000025">
    <property type="protein sequence ID" value="MER9287864.1"/>
    <property type="molecule type" value="Genomic_DNA"/>
</dbReference>
<comment type="caution">
    <text evidence="1">The sequence shown here is derived from an EMBL/GenBank/DDBJ whole genome shotgun (WGS) entry which is preliminary data.</text>
</comment>
<organism evidence="1 2">
    <name type="scientific">Mesorhizobium australicum</name>
    <dbReference type="NCBI Taxonomy" id="536018"/>
    <lineage>
        <taxon>Bacteria</taxon>
        <taxon>Pseudomonadati</taxon>
        <taxon>Pseudomonadota</taxon>
        <taxon>Alphaproteobacteria</taxon>
        <taxon>Hyphomicrobiales</taxon>
        <taxon>Phyllobacteriaceae</taxon>
        <taxon>Mesorhizobium</taxon>
    </lineage>
</organism>